<reference evidence="1" key="1">
    <citation type="journal article" date="2015" name="Nature">
        <title>Complex archaea that bridge the gap between prokaryotes and eukaryotes.</title>
        <authorList>
            <person name="Spang A."/>
            <person name="Saw J.H."/>
            <person name="Jorgensen S.L."/>
            <person name="Zaremba-Niedzwiedzka K."/>
            <person name="Martijn J."/>
            <person name="Lind A.E."/>
            <person name="van Eijk R."/>
            <person name="Schleper C."/>
            <person name="Guy L."/>
            <person name="Ettema T.J."/>
        </authorList>
    </citation>
    <scope>NUCLEOTIDE SEQUENCE</scope>
</reference>
<feature type="non-terminal residue" evidence="1">
    <location>
        <position position="108"/>
    </location>
</feature>
<proteinExistence type="predicted"/>
<evidence type="ECO:0000313" key="1">
    <source>
        <dbReference type="EMBL" id="KKK48315.1"/>
    </source>
</evidence>
<dbReference type="EMBL" id="LAZR01069127">
    <property type="protein sequence ID" value="KKK48315.1"/>
    <property type="molecule type" value="Genomic_DNA"/>
</dbReference>
<dbReference type="AlphaFoldDB" id="A0A0F8WJD1"/>
<sequence length="108" mass="12500">MPEIGETRKGHEINRVGSSYWIWYACLDCGKERWVGCRNGLPTSARCCSCSVKTPHIRQLRAELRNRICRNNPNWKGGRRKNTQGYVQIKLYPDDFFHSMVGAHGYVL</sequence>
<comment type="caution">
    <text evidence="1">The sequence shown here is derived from an EMBL/GenBank/DDBJ whole genome shotgun (WGS) entry which is preliminary data.</text>
</comment>
<protein>
    <submittedName>
        <fullName evidence="1">Uncharacterized protein</fullName>
    </submittedName>
</protein>
<organism evidence="1">
    <name type="scientific">marine sediment metagenome</name>
    <dbReference type="NCBI Taxonomy" id="412755"/>
    <lineage>
        <taxon>unclassified sequences</taxon>
        <taxon>metagenomes</taxon>
        <taxon>ecological metagenomes</taxon>
    </lineage>
</organism>
<gene>
    <name evidence="1" type="ORF">LCGC14_3146330</name>
</gene>
<name>A0A0F8WJD1_9ZZZZ</name>
<accession>A0A0F8WJD1</accession>